<protein>
    <submittedName>
        <fullName evidence="1">Uncharacterized protein</fullName>
    </submittedName>
</protein>
<accession>A0A9Q3BWI7</accession>
<keyword evidence="2" id="KW-1185">Reference proteome</keyword>
<dbReference type="AlphaFoldDB" id="A0A9Q3BWI7"/>
<evidence type="ECO:0000313" key="2">
    <source>
        <dbReference type="Proteomes" id="UP000765509"/>
    </source>
</evidence>
<comment type="caution">
    <text evidence="1">The sequence shown here is derived from an EMBL/GenBank/DDBJ whole genome shotgun (WGS) entry which is preliminary data.</text>
</comment>
<reference evidence="1" key="1">
    <citation type="submission" date="2021-03" db="EMBL/GenBank/DDBJ databases">
        <title>Draft genome sequence of rust myrtle Austropuccinia psidii MF-1, a brazilian biotype.</title>
        <authorList>
            <person name="Quecine M.C."/>
            <person name="Pachon D.M.R."/>
            <person name="Bonatelli M.L."/>
            <person name="Correr F.H."/>
            <person name="Franceschini L.M."/>
            <person name="Leite T.F."/>
            <person name="Margarido G.R.A."/>
            <person name="Almeida C.A."/>
            <person name="Ferrarezi J.A."/>
            <person name="Labate C.A."/>
        </authorList>
    </citation>
    <scope>NUCLEOTIDE SEQUENCE</scope>
    <source>
        <strain evidence="1">MF-1</strain>
    </source>
</reference>
<proteinExistence type="predicted"/>
<sequence length="110" mass="12850">MSFENEKCFVDRYPYEWCIRQSNILKAIGPQVNIQMSNHKLLTQILGELDHAIKCRGNQSFTLDDISNTLQDVRKRRNIGKYSQYKAVVSKSNNLSGWTSQINPKKDWQK</sequence>
<organism evidence="1 2">
    <name type="scientific">Austropuccinia psidii MF-1</name>
    <dbReference type="NCBI Taxonomy" id="1389203"/>
    <lineage>
        <taxon>Eukaryota</taxon>
        <taxon>Fungi</taxon>
        <taxon>Dikarya</taxon>
        <taxon>Basidiomycota</taxon>
        <taxon>Pucciniomycotina</taxon>
        <taxon>Pucciniomycetes</taxon>
        <taxon>Pucciniales</taxon>
        <taxon>Sphaerophragmiaceae</taxon>
        <taxon>Austropuccinia</taxon>
    </lineage>
</organism>
<name>A0A9Q3BWI7_9BASI</name>
<gene>
    <name evidence="1" type="ORF">O181_012477</name>
</gene>
<evidence type="ECO:0000313" key="1">
    <source>
        <dbReference type="EMBL" id="MBW0472762.1"/>
    </source>
</evidence>
<dbReference type="Proteomes" id="UP000765509">
    <property type="component" value="Unassembled WGS sequence"/>
</dbReference>
<dbReference type="EMBL" id="AVOT02003192">
    <property type="protein sequence ID" value="MBW0472762.1"/>
    <property type="molecule type" value="Genomic_DNA"/>
</dbReference>